<gene>
    <name evidence="2" type="ORF">DSM107010_01210</name>
</gene>
<dbReference type="InterPro" id="IPR051162">
    <property type="entry name" value="T4SS_component"/>
</dbReference>
<sequence>MTATKTAKSKNKVGRQALDPEQIGVVKNLTPFEDIVHLAGIVNISLAERQNIGALVLKKNEDIQIKFCFEAKGIHSSLPEEQILPIFERIEGGLKELPEGETLTIHVGSFADDDRRQQELLKIEQDCDLEQLQLLMRSERLRTRELTKQGIRKNKFLRLWCTYTVTASEESRNYDAIERAIERLQISWKQFTGQIHGFRAGRVENILRNSFANGFQLWEQILSNTMGLNLRAFTGENIWEVLWQQFNRTQIPPIPNSLYLDEDKLSEIQTSDFHIRHHLLENENSIPYLDRAWVKLQDEYIGVLNFSEKPGGWVDEYSQLRYLWSVLAKDRVIDTEVICQLTKANQSLAKVALQRITKQSLTASAMSADSNSVDVKSNMNIEEGIKAQETIYKGNVPIHTAVVFLVHRKTRKQLDNACRYLSTCFLRPAVVNREVEYAWKTWLQCTPLVWEKLLTRPFNRRLPYFSCEAPGLMPLMQTATGDKEGFELIAEEGGTPVHIDLYKQHKNLAVFGTTRSGKSVAVSGILTPALARGTPVVALDYPKPDGTSTLTDYTNFLGDDGAYFDITKESNNLFELPDLRGYDWETIKERMTDFKEFLKSVLMTMVLGTKPTGTNSTRISNIESILTLALETFFNDDDLKLRYKSAIEKGVGTAEWQDTPTLEDFYHYCSPGYLKLDTIATHSQEVLEALDQIRLRLKFWLNSRVGQSVARPSSFRTDARLLVFALRSLSSEEDAAILALSAYAAALRRALSSKVSIFFLDEAPILFEFEAIAELIGRLCANGAKAGIRVILSAQEPESIYKSKSAAKIFANLTTRLIGRIQPSAVDPFVERFKYPYEIISRNCTEAFFPKKESIYSQWLLDDNGKLTFCRYYPPHCLLATVANNPDEQELRGLYLNKYRHDPMLGIVRFSETYVKMIRGEQLTDEAIELLAIANSIVSFRKVKIPEESPDFEPQKMRV</sequence>
<accession>A0AB37USW7</accession>
<dbReference type="Proteomes" id="UP000282574">
    <property type="component" value="Unassembled WGS sequence"/>
</dbReference>
<protein>
    <recommendedName>
        <fullName evidence="4">Helicase HerA central domain-containing protein</fullName>
    </recommendedName>
</protein>
<organism evidence="2 3">
    <name type="scientific">Chroococcidiopsis cubana SAG 39.79</name>
    <dbReference type="NCBI Taxonomy" id="388085"/>
    <lineage>
        <taxon>Bacteria</taxon>
        <taxon>Bacillati</taxon>
        <taxon>Cyanobacteriota</taxon>
        <taxon>Cyanophyceae</taxon>
        <taxon>Chroococcidiopsidales</taxon>
        <taxon>Chroococcidiopsidaceae</taxon>
        <taxon>Chroococcidiopsis</taxon>
    </lineage>
</organism>
<dbReference type="RefSeq" id="WP_106167564.1">
    <property type="nucleotide sequence ID" value="NZ_JAVKZF010000005.1"/>
</dbReference>
<dbReference type="PANTHER" id="PTHR30121">
    <property type="entry name" value="UNCHARACTERIZED PROTEIN YJGR-RELATED"/>
    <property type="match status" value="1"/>
</dbReference>
<evidence type="ECO:0000313" key="3">
    <source>
        <dbReference type="Proteomes" id="UP000282574"/>
    </source>
</evidence>
<dbReference type="PANTHER" id="PTHR30121:SF6">
    <property type="entry name" value="SLR6007 PROTEIN"/>
    <property type="match status" value="1"/>
</dbReference>
<evidence type="ECO:0000313" key="2">
    <source>
        <dbReference type="EMBL" id="RUT14575.1"/>
    </source>
</evidence>
<dbReference type="InterPro" id="IPR027417">
    <property type="entry name" value="P-loop_NTPase"/>
</dbReference>
<dbReference type="EMBL" id="RSCK01000001">
    <property type="protein sequence ID" value="RUT14575.1"/>
    <property type="molecule type" value="Genomic_DNA"/>
</dbReference>
<evidence type="ECO:0000256" key="1">
    <source>
        <dbReference type="SAM" id="Coils"/>
    </source>
</evidence>
<keyword evidence="1" id="KW-0175">Coiled coil</keyword>
<reference evidence="2 3" key="1">
    <citation type="journal article" date="2019" name="Genome Biol. Evol.">
        <title>Day and night: Metabolic profiles and evolutionary relationships of six axenic non-marine cyanobacteria.</title>
        <authorList>
            <person name="Will S.E."/>
            <person name="Henke P."/>
            <person name="Boedeker C."/>
            <person name="Huang S."/>
            <person name="Brinkmann H."/>
            <person name="Rohde M."/>
            <person name="Jarek M."/>
            <person name="Friedl T."/>
            <person name="Seufert S."/>
            <person name="Schumacher M."/>
            <person name="Overmann J."/>
            <person name="Neumann-Schaal M."/>
            <person name="Petersen J."/>
        </authorList>
    </citation>
    <scope>NUCLEOTIDE SEQUENCE [LARGE SCALE GENOMIC DNA]</scope>
    <source>
        <strain evidence="2 3">SAG 39.79</strain>
    </source>
</reference>
<proteinExistence type="predicted"/>
<evidence type="ECO:0008006" key="4">
    <source>
        <dbReference type="Google" id="ProtNLM"/>
    </source>
</evidence>
<dbReference type="Gene3D" id="3.40.50.300">
    <property type="entry name" value="P-loop containing nucleotide triphosphate hydrolases"/>
    <property type="match status" value="2"/>
</dbReference>
<dbReference type="AlphaFoldDB" id="A0AB37USW7"/>
<dbReference type="SUPFAM" id="SSF52540">
    <property type="entry name" value="P-loop containing nucleoside triphosphate hydrolases"/>
    <property type="match status" value="1"/>
</dbReference>
<keyword evidence="3" id="KW-1185">Reference proteome</keyword>
<name>A0AB37USW7_9CYAN</name>
<comment type="caution">
    <text evidence="2">The sequence shown here is derived from an EMBL/GenBank/DDBJ whole genome shotgun (WGS) entry which is preliminary data.</text>
</comment>
<feature type="coiled-coil region" evidence="1">
    <location>
        <begin position="129"/>
        <end position="187"/>
    </location>
</feature>